<reference evidence="3 4" key="1">
    <citation type="journal article" date="2021" name="Hortic Res">
        <title>The domestication of Cucurbita argyrosperma as revealed by the genome of its wild relative.</title>
        <authorList>
            <person name="Barrera-Redondo J."/>
            <person name="Sanchez-de la Vega G."/>
            <person name="Aguirre-Liguori J.A."/>
            <person name="Castellanos-Morales G."/>
            <person name="Gutierrez-Guerrero Y.T."/>
            <person name="Aguirre-Dugua X."/>
            <person name="Aguirre-Planter E."/>
            <person name="Tenaillon M.I."/>
            <person name="Lira-Saade R."/>
            <person name="Eguiarte L.E."/>
        </authorList>
    </citation>
    <scope>NUCLEOTIDE SEQUENCE [LARGE SCALE GENOMIC DNA]</scope>
    <source>
        <strain evidence="3">JBR-2021</strain>
    </source>
</reference>
<dbReference type="SMART" id="SM00225">
    <property type="entry name" value="BTB"/>
    <property type="match status" value="2"/>
</dbReference>
<keyword evidence="4" id="KW-1185">Reference proteome</keyword>
<sequence>MRSSRGGGGRVESTSHIHTLHRRLHDALNLGTRFNEQNKRKWMCSDNEVQRHVVRSIAAFLESVPRELCYHHLVKDSIPDIVYSLVWILEDKNGAASSIAADVAIKLFSAIPNALLKPFILDLSHALSCLLPARQIQTSAACATALNLILSNVPSKSEEALWEILKKTEVVLHLIGTIKDFSGAMNPVECIQPLFSLLSIILSRWPLSRFPVWSDAKLMEALYDMYAKPDFSVRAEVLKLYSAIALCGIGAQKLLERGEAILQEMVECMASSRPHHVRIEAFRLAQCLVINEETGLERMSSFCEPIVSAILSAMTECSLQPATVTNNQIWLLEEASRLALITRWAGQHHKYFWKHGIDRALLHLLLGKCPKQLYECTLSLEDQINIAREGLKSNYFPGMRVYIWEILGSLATNFNEDVYLNKSSNRPLIDMLLSCACLAFAELFMGWRQICQSDVVNASKNESLLRAIMMMVYSPSNYIASTTMSMLTRMLEPNIKSYLKDFRHTLTGISFGTISGMPNILIVVNLLSLVCCVGLPQYTVWDKNAEGMKAIVSFVKWCLSNEVHLDRLSYSPHLLFNFHERACCQGPNKEWEGRDILLLYSLVGLAELILQLLPLTNERGTSSLLVGFAEDELISQLQDICGGSYSPGLKWYAAYVLSLLGLYGFPSKLGNRIGRALDGTDYSDIRFIHTNGKSLNAHGVILAARCASLLPPNWPPVIEKIPNHSSSSDKNSSGKIQKEVCLSSHVDDDAMEKLLEYVYKGHLQTGEELTKKLRSLAKRCRIQTLFHLLCRRRPKWGAPFPHFNLVAALGPAGYPFSDITLEAKATKQTSWKCDVCASSFPHMHVHKVILWLSCDYLRALLQSGMKESHSEIIKVPVSWEAMAKLVEWFYSDKLPDPPCGCLWYNMDDQEKLNELQSYVELCWLAEFWFLEDLQEVCLHVIVVCLDIAHHLWVKVLRMAGDFSLWKLAEIAADYIAPLYSQLRNCGDLETLDERLLSMKRPHNLMPNIIGNHMRQCWHW</sequence>
<name>A0AAV6N3S5_9ROSI</name>
<dbReference type="AlphaFoldDB" id="A0AAV6N3S5"/>
<dbReference type="EMBL" id="JAGKQH010000009">
    <property type="protein sequence ID" value="KAG6591841.1"/>
    <property type="molecule type" value="Genomic_DNA"/>
</dbReference>
<organism evidence="3 4">
    <name type="scientific">Cucurbita argyrosperma subsp. sororia</name>
    <dbReference type="NCBI Taxonomy" id="37648"/>
    <lineage>
        <taxon>Eukaryota</taxon>
        <taxon>Viridiplantae</taxon>
        <taxon>Streptophyta</taxon>
        <taxon>Embryophyta</taxon>
        <taxon>Tracheophyta</taxon>
        <taxon>Spermatophyta</taxon>
        <taxon>Magnoliopsida</taxon>
        <taxon>eudicotyledons</taxon>
        <taxon>Gunneridae</taxon>
        <taxon>Pentapetalae</taxon>
        <taxon>rosids</taxon>
        <taxon>fabids</taxon>
        <taxon>Cucurbitales</taxon>
        <taxon>Cucurbitaceae</taxon>
        <taxon>Cucurbiteae</taxon>
        <taxon>Cucurbita</taxon>
    </lineage>
</organism>
<evidence type="ECO:0000313" key="4">
    <source>
        <dbReference type="Proteomes" id="UP000685013"/>
    </source>
</evidence>
<accession>A0AAV6N3S5</accession>
<dbReference type="Pfam" id="PF00651">
    <property type="entry name" value="BTB"/>
    <property type="match status" value="1"/>
</dbReference>
<dbReference type="Proteomes" id="UP000685013">
    <property type="component" value="Chromosome 9"/>
</dbReference>
<comment type="caution">
    <text evidence="3">The sequence shown here is derived from an EMBL/GenBank/DDBJ whole genome shotgun (WGS) entry which is preliminary data.</text>
</comment>
<evidence type="ECO:0000313" key="3">
    <source>
        <dbReference type="EMBL" id="KAG6591841.1"/>
    </source>
</evidence>
<gene>
    <name evidence="3" type="ORF">SDJN03_14187</name>
</gene>
<dbReference type="PANTHER" id="PTHR35918">
    <property type="entry name" value="OS06G0674800 PROTEIN"/>
    <property type="match status" value="1"/>
</dbReference>
<evidence type="ECO:0000259" key="2">
    <source>
        <dbReference type="PROSITE" id="PS50097"/>
    </source>
</evidence>
<dbReference type="PANTHER" id="PTHR35918:SF1">
    <property type="entry name" value="BTB DOMAIN-CONTAINING PROTEIN"/>
    <property type="match status" value="1"/>
</dbReference>
<feature type="non-terminal residue" evidence="3">
    <location>
        <position position="1"/>
    </location>
</feature>
<dbReference type="PROSITE" id="PS50097">
    <property type="entry name" value="BTB"/>
    <property type="match status" value="1"/>
</dbReference>
<dbReference type="Pfam" id="PF26522">
    <property type="entry name" value="ARM_6"/>
    <property type="match status" value="1"/>
</dbReference>
<dbReference type="CDD" id="cd18186">
    <property type="entry name" value="BTB_POZ_ZBTB_KLHL-like"/>
    <property type="match status" value="1"/>
</dbReference>
<comment type="pathway">
    <text evidence="1">Protein modification; protein ubiquitination.</text>
</comment>
<dbReference type="InterPro" id="IPR000210">
    <property type="entry name" value="BTB/POZ_dom"/>
</dbReference>
<dbReference type="InterPro" id="IPR059007">
    <property type="entry name" value="ARM_At1g04390"/>
</dbReference>
<protein>
    <submittedName>
        <fullName evidence="3">BTB/POZ domain-containing protein</fullName>
    </submittedName>
</protein>
<proteinExistence type="predicted"/>
<dbReference type="InterPro" id="IPR044953">
    <property type="entry name" value="At1g04390-like"/>
</dbReference>
<evidence type="ECO:0000256" key="1">
    <source>
        <dbReference type="ARBA" id="ARBA00004906"/>
    </source>
</evidence>
<feature type="domain" description="BTB" evidence="2">
    <location>
        <begin position="817"/>
        <end position="898"/>
    </location>
</feature>